<dbReference type="Pfam" id="PF00459">
    <property type="entry name" value="Inositol_P"/>
    <property type="match status" value="1"/>
</dbReference>
<name>A0ABY4YPY5_9MICO</name>
<dbReference type="InterPro" id="IPR000760">
    <property type="entry name" value="Inositol_monophosphatase-like"/>
</dbReference>
<keyword evidence="1" id="KW-0479">Metal-binding</keyword>
<reference evidence="4" key="1">
    <citation type="submission" date="2022-06" db="EMBL/GenBank/DDBJ databases">
        <title>Ornithinimicrobium HY1793.</title>
        <authorList>
            <person name="Huang Y."/>
        </authorList>
    </citation>
    <scope>NUCLEOTIDE SEQUENCE</scope>
    <source>
        <strain evidence="4">HY1793</strain>
    </source>
</reference>
<organism evidence="4 5">
    <name type="scientific">Ornithinimicrobium faecis</name>
    <dbReference type="NCBI Taxonomy" id="2934158"/>
    <lineage>
        <taxon>Bacteria</taxon>
        <taxon>Bacillati</taxon>
        <taxon>Actinomycetota</taxon>
        <taxon>Actinomycetes</taxon>
        <taxon>Micrococcales</taxon>
        <taxon>Ornithinimicrobiaceae</taxon>
        <taxon>Ornithinimicrobium</taxon>
    </lineage>
</organism>
<dbReference type="PANTHER" id="PTHR20854:SF4">
    <property type="entry name" value="INOSITOL-1-MONOPHOSPHATASE-RELATED"/>
    <property type="match status" value="1"/>
</dbReference>
<dbReference type="EMBL" id="CP099489">
    <property type="protein sequence ID" value="USQ78838.1"/>
    <property type="molecule type" value="Genomic_DNA"/>
</dbReference>
<dbReference type="RefSeq" id="WP_252591633.1">
    <property type="nucleotide sequence ID" value="NZ_CP099489.1"/>
</dbReference>
<dbReference type="Gene3D" id="3.30.540.10">
    <property type="entry name" value="Fructose-1,6-Bisphosphatase, subunit A, domain 1"/>
    <property type="match status" value="1"/>
</dbReference>
<keyword evidence="3" id="KW-0460">Magnesium</keyword>
<dbReference type="InterPro" id="IPR020583">
    <property type="entry name" value="Inositol_monoP_metal-BS"/>
</dbReference>
<keyword evidence="2" id="KW-0378">Hydrolase</keyword>
<dbReference type="Proteomes" id="UP001056455">
    <property type="component" value="Chromosome"/>
</dbReference>
<dbReference type="PROSITE" id="PS00629">
    <property type="entry name" value="IMP_1"/>
    <property type="match status" value="1"/>
</dbReference>
<accession>A0ABY4YPY5</accession>
<gene>
    <name evidence="4" type="ORF">NF556_14550</name>
</gene>
<protein>
    <submittedName>
        <fullName evidence="4">Histidinol phosphatase</fullName>
    </submittedName>
</protein>
<sequence>MASFDDDMRLAHVLADAVERFTLDSFRSDDLQVEFKEDGSMATRADRHTEELLRHQLGRTRPRDVVQGEELPTTGHGNRRWILDPIDGTVNYVRGVPVWATLIGLVVDDVPVVGLVAAPALNRRWWAGSGSGAWTGRSLSRASRIHVSDTSRVEHASLSYAELNSWLDHPRREGFLRLAGRCWRTRAYGDFWSHVLVAEGAVDMAVEPALAIHDMAALAPIVTEAGGRFSDLDGTDGPFGSSGVSSNGVLHDGMLSLLNDGLDTVDDAAELA</sequence>
<evidence type="ECO:0000313" key="5">
    <source>
        <dbReference type="Proteomes" id="UP001056455"/>
    </source>
</evidence>
<proteinExistence type="predicted"/>
<evidence type="ECO:0000256" key="2">
    <source>
        <dbReference type="ARBA" id="ARBA00022801"/>
    </source>
</evidence>
<evidence type="ECO:0000256" key="1">
    <source>
        <dbReference type="ARBA" id="ARBA00022723"/>
    </source>
</evidence>
<evidence type="ECO:0000313" key="4">
    <source>
        <dbReference type="EMBL" id="USQ78838.1"/>
    </source>
</evidence>
<dbReference type="Gene3D" id="3.40.190.80">
    <property type="match status" value="1"/>
</dbReference>
<dbReference type="SUPFAM" id="SSF56655">
    <property type="entry name" value="Carbohydrate phosphatase"/>
    <property type="match status" value="1"/>
</dbReference>
<dbReference type="PANTHER" id="PTHR20854">
    <property type="entry name" value="INOSITOL MONOPHOSPHATASE"/>
    <property type="match status" value="1"/>
</dbReference>
<evidence type="ECO:0000256" key="3">
    <source>
        <dbReference type="ARBA" id="ARBA00022842"/>
    </source>
</evidence>
<keyword evidence="5" id="KW-1185">Reference proteome</keyword>
<dbReference type="PRINTS" id="PR00377">
    <property type="entry name" value="IMPHPHTASES"/>
</dbReference>